<evidence type="ECO:0000313" key="3">
    <source>
        <dbReference type="EMBL" id="KJL31389.1"/>
    </source>
</evidence>
<dbReference type="EMBL" id="JYIX01000039">
    <property type="protein sequence ID" value="KJL31389.1"/>
    <property type="molecule type" value="Genomic_DNA"/>
</dbReference>
<comment type="caution">
    <text evidence="3">The sequence shown here is derived from an EMBL/GenBank/DDBJ whole genome shotgun (WGS) entry which is preliminary data.</text>
</comment>
<feature type="transmembrane region" description="Helical" evidence="2">
    <location>
        <begin position="244"/>
        <end position="267"/>
    </location>
</feature>
<keyword evidence="2" id="KW-0812">Transmembrane</keyword>
<evidence type="ECO:0000256" key="2">
    <source>
        <dbReference type="SAM" id="Phobius"/>
    </source>
</evidence>
<proteinExistence type="predicted"/>
<evidence type="ECO:0000313" key="4">
    <source>
        <dbReference type="Proteomes" id="UP000033740"/>
    </source>
</evidence>
<dbReference type="AlphaFoldDB" id="A0A0F0LFC5"/>
<dbReference type="STRING" id="582680.RS86_03512"/>
<keyword evidence="4" id="KW-1185">Reference proteome</keyword>
<accession>A0A0F0LFC5</accession>
<name>A0A0F0LFC5_9MICO</name>
<feature type="transmembrane region" description="Helical" evidence="2">
    <location>
        <begin position="39"/>
        <end position="59"/>
    </location>
</feature>
<reference evidence="3 4" key="1">
    <citation type="submission" date="2015-02" db="EMBL/GenBank/DDBJ databases">
        <title>Draft genome sequences of ten Microbacterium spp. with emphasis on heavy metal contaminated environments.</title>
        <authorList>
            <person name="Corretto E."/>
        </authorList>
    </citation>
    <scope>NUCLEOTIDE SEQUENCE [LARGE SCALE GENOMIC DNA]</scope>
    <source>
        <strain evidence="3 4">ARN176</strain>
    </source>
</reference>
<feature type="region of interest" description="Disordered" evidence="1">
    <location>
        <begin position="212"/>
        <end position="237"/>
    </location>
</feature>
<protein>
    <submittedName>
        <fullName evidence="3">Uncharacterized protein</fullName>
    </submittedName>
</protein>
<dbReference type="PATRIC" id="fig|582680.6.peg.3596"/>
<keyword evidence="2" id="KW-0472">Membrane</keyword>
<keyword evidence="2" id="KW-1133">Transmembrane helix</keyword>
<sequence length="427" mass="45204">MTPGTPAPFPNPARLSRTAMVQRPENEENDMNRWVRRGILVLFWMAIGTILASVLGFTLGSTETATIAFVIALIVATTVVPAVLVFGIVSKVGASSGSGARRGARLGAPPVVASTALREIARIESLREAGLTVRNFHHLYEFTVTVFPRAGSPRQEVFSQFITMGELPGFFTGRYVVVATPAPGARPVLDPAPDAHWAAELRAAPSRYDAVAPAPGSARTAPRAGVAEPSSAEPGSGAGRVGRILANAVIIVVCVLSGFALGTVWAFSTPARAAALIGEMPQRLGGQVQGIWDSAVLDLDLTDLRRQLHGRSLESVVMFDTYWSIDARSATDPEGEDSYAFRNGSLSLSWTSELTSTQGGFSIAEVDPDVVRRAVATVRADAPGIVISNVMIRRLQGPLVIDVDSEGVYKTTTRRFDAGTGAEIPVG</sequence>
<organism evidence="3 4">
    <name type="scientific">Microbacterium azadirachtae</name>
    <dbReference type="NCBI Taxonomy" id="582680"/>
    <lineage>
        <taxon>Bacteria</taxon>
        <taxon>Bacillati</taxon>
        <taxon>Actinomycetota</taxon>
        <taxon>Actinomycetes</taxon>
        <taxon>Micrococcales</taxon>
        <taxon>Microbacteriaceae</taxon>
        <taxon>Microbacterium</taxon>
    </lineage>
</organism>
<evidence type="ECO:0000256" key="1">
    <source>
        <dbReference type="SAM" id="MobiDB-lite"/>
    </source>
</evidence>
<gene>
    <name evidence="3" type="ORF">RS86_03512</name>
</gene>
<dbReference type="Proteomes" id="UP000033740">
    <property type="component" value="Unassembled WGS sequence"/>
</dbReference>
<feature type="transmembrane region" description="Helical" evidence="2">
    <location>
        <begin position="65"/>
        <end position="89"/>
    </location>
</feature>